<dbReference type="Pfam" id="PF01547">
    <property type="entry name" value="SBP_bac_1"/>
    <property type="match status" value="1"/>
</dbReference>
<evidence type="ECO:0000313" key="2">
    <source>
        <dbReference type="EMBL" id="MBL1120453.1"/>
    </source>
</evidence>
<proteinExistence type="predicted"/>
<reference evidence="2 3" key="1">
    <citation type="submission" date="2021-01" db="EMBL/GenBank/DDBJ databases">
        <title>WGS of actinomycetes isolated from Thailand.</title>
        <authorList>
            <person name="Thawai C."/>
        </authorList>
    </citation>
    <scope>NUCLEOTIDE SEQUENCE [LARGE SCALE GENOMIC DNA]</scope>
    <source>
        <strain evidence="2 3">CA3R110</strain>
    </source>
</reference>
<accession>A0ABS1Q713</accession>
<organism evidence="2 3">
    <name type="scientific">Streptomyces endocoffeicus</name>
    <dbReference type="NCBI Taxonomy" id="2898945"/>
    <lineage>
        <taxon>Bacteria</taxon>
        <taxon>Bacillati</taxon>
        <taxon>Actinomycetota</taxon>
        <taxon>Actinomycetes</taxon>
        <taxon>Kitasatosporales</taxon>
        <taxon>Streptomycetaceae</taxon>
        <taxon>Streptomyces</taxon>
    </lineage>
</organism>
<protein>
    <submittedName>
        <fullName evidence="2">Carbohydrate ABC transporter substrate-binding protein</fullName>
    </submittedName>
</protein>
<dbReference type="PROSITE" id="PS51257">
    <property type="entry name" value="PROKAR_LIPOPROTEIN"/>
    <property type="match status" value="1"/>
</dbReference>
<name>A0ABS1Q713_9ACTN</name>
<feature type="chain" id="PRO_5046109682" evidence="1">
    <location>
        <begin position="36"/>
        <end position="437"/>
    </location>
</feature>
<dbReference type="PANTHER" id="PTHR43649">
    <property type="entry name" value="ARABINOSE-BINDING PROTEIN-RELATED"/>
    <property type="match status" value="1"/>
</dbReference>
<dbReference type="PANTHER" id="PTHR43649:SF12">
    <property type="entry name" value="DIACETYLCHITOBIOSE BINDING PROTEIN DASA"/>
    <property type="match status" value="1"/>
</dbReference>
<evidence type="ECO:0000256" key="1">
    <source>
        <dbReference type="SAM" id="SignalP"/>
    </source>
</evidence>
<dbReference type="SUPFAM" id="SSF53850">
    <property type="entry name" value="Periplasmic binding protein-like II"/>
    <property type="match status" value="1"/>
</dbReference>
<dbReference type="PROSITE" id="PS51318">
    <property type="entry name" value="TAT"/>
    <property type="match status" value="1"/>
</dbReference>
<sequence>MSATRRPPTPISPSRRRLLASLGALGLGAATAGCATPKAAADDAVTLGFQWWGPDDRNLATAKALRIFESRHPKVEVETSFTGYDAYFQRLATQVAAGSGPDVLQMDYYQMRSYADYGLLANLDGPEFSALSLDQVPATYVNANRLGGKLYAVPTGLTTQALFVDPTLWRKAGVGLPKKGWTWDDLLDDVGPALKRAVPGRSPLTDFGGYSECFNVWLAQRGKSIYKADASVGFTTADLAGFWELTSRLRDKGIFTPPHITASYDGSIESSPLVRKISTAEFKLTSSVTPYFEAYGEVAAVPFPTVSSGAPLGLTAGAGMMCVQQRCPHKREVALLLDFLLNDPQAGRALGVVRGLPPNRPNLNRLAPGFSKGDRMVYDYVEEFEKDFAPSPLPPPGSDEDKLEFEGVYQDVIFGKRSVRAAAAHMMEKYTTTVPQG</sequence>
<dbReference type="RefSeq" id="WP_201858212.1">
    <property type="nucleotide sequence ID" value="NZ_JAERRG010000051.1"/>
</dbReference>
<keyword evidence="1" id="KW-0732">Signal</keyword>
<dbReference type="InterPro" id="IPR006311">
    <property type="entry name" value="TAT_signal"/>
</dbReference>
<feature type="signal peptide" evidence="1">
    <location>
        <begin position="1"/>
        <end position="35"/>
    </location>
</feature>
<dbReference type="EMBL" id="JAERRG010000051">
    <property type="protein sequence ID" value="MBL1120453.1"/>
    <property type="molecule type" value="Genomic_DNA"/>
</dbReference>
<dbReference type="Gene3D" id="3.40.190.10">
    <property type="entry name" value="Periplasmic binding protein-like II"/>
    <property type="match status" value="2"/>
</dbReference>
<comment type="caution">
    <text evidence="2">The sequence shown here is derived from an EMBL/GenBank/DDBJ whole genome shotgun (WGS) entry which is preliminary data.</text>
</comment>
<dbReference type="InterPro" id="IPR006059">
    <property type="entry name" value="SBP"/>
</dbReference>
<dbReference type="InterPro" id="IPR050490">
    <property type="entry name" value="Bact_solute-bd_prot1"/>
</dbReference>
<evidence type="ECO:0000313" key="3">
    <source>
        <dbReference type="Proteomes" id="UP000621510"/>
    </source>
</evidence>
<dbReference type="Proteomes" id="UP000621510">
    <property type="component" value="Unassembled WGS sequence"/>
</dbReference>
<gene>
    <name evidence="2" type="ORF">JK364_50410</name>
</gene>
<keyword evidence="3" id="KW-1185">Reference proteome</keyword>